<keyword evidence="6" id="KW-0067">ATP-binding</keyword>
<feature type="compositionally biased region" description="Basic and acidic residues" evidence="8">
    <location>
        <begin position="1133"/>
        <end position="1148"/>
    </location>
</feature>
<dbReference type="InterPro" id="IPR017907">
    <property type="entry name" value="Znf_RING_CS"/>
</dbReference>
<dbReference type="PANTHER" id="PTHR45865">
    <property type="entry name" value="E3 UBIQUITIN-PROTEIN LIGASE SHPRH FAMILY MEMBER"/>
    <property type="match status" value="1"/>
</dbReference>
<dbReference type="GO" id="GO:0005524">
    <property type="term" value="F:ATP binding"/>
    <property type="evidence" value="ECO:0007669"/>
    <property type="project" value="InterPro"/>
</dbReference>
<feature type="compositionally biased region" description="Low complexity" evidence="8">
    <location>
        <begin position="790"/>
        <end position="802"/>
    </location>
</feature>
<keyword evidence="1" id="KW-0479">Metal-binding</keyword>
<dbReference type="GO" id="GO:0016787">
    <property type="term" value="F:hydrolase activity"/>
    <property type="evidence" value="ECO:0007669"/>
    <property type="project" value="UniProtKB-KW"/>
</dbReference>
<dbReference type="InterPro" id="IPR038718">
    <property type="entry name" value="SNF2-like_sf"/>
</dbReference>
<evidence type="ECO:0000256" key="3">
    <source>
        <dbReference type="ARBA" id="ARBA00022771"/>
    </source>
</evidence>
<evidence type="ECO:0000259" key="9">
    <source>
        <dbReference type="PROSITE" id="PS50089"/>
    </source>
</evidence>
<name>A0A1D8NA29_YARLL</name>
<dbReference type="SMART" id="SM00487">
    <property type="entry name" value="DEXDc"/>
    <property type="match status" value="1"/>
</dbReference>
<sequence length="1756" mass="196494">MTSDAINAMENDSTTVVEVETTFVNDNVVRGFLDVARDTLPDVQGLLPLVQVQLVADISREMLEGEEVLEITDPESHGVKNTEAGDETNSRDPIVASAPATLVPNESTLEIHVTPKYTTKDKKRGRKKTKKDEDWLVTCLGVVQLGNVETSDHVLTALKQALSVAKFNPRNRVSVFSVNPHVTVTKNNGVYSISITFGVFAKPFDGHVNPEIHMAGHLNIVNVIRQFLGVTKIKQLHKNDYVTPEYFYECLELKDDTEVEINRDLQPEGMRSKLLDYQLETVGWVLDREKGESREKTIEGIPSPWKRFRAHGINWLVDFVGLNIGPEKEVMEILTRDTKPTTEDPEIQAVSRDADFKAGYGLIADEMGLGKTVELLAVVLNNPRPEFPPQTHYDLYSDRDVLPTKTTLILCPASISQQWIAEVTKHAPSLSVFLYTGRAALDAQREKEGTPDTDIEVGIDSDTDSEGPLVSKHAQFLSQFDIVVTSYEVASREVANALYNPLRGRVTRTKTKLKSKDTRDVDLVQDRLSLQSPLSQLQFWRVILDEVQMVGNTVSNAAVVARIIPRVHAWGVSGTPIKKGMPDLLGMCVFLRCEPGEFYGRSDYAYNYSWQNGYLSTTMTASGVSHQKHWEMLMLDKPRFRDVIRQMSIRHTKRQVRDQLVLPPQERHHVRLRFNLVEEENYRHLREGVESAVSEAVASSLMREEREATREAAVVDRYGVLPSSVTPPVSNRPRGTFNIGGSNPYASIMANINNTVIEPEIEIDPSITSSGEGDGQHVYTTWSGAVDTYGGESSGTAASSTDADGDDNAQSPTSDTASNTDINVSAIPDIEVSPTATPTASTRSQNGTSAPPASSAPADLTTATLSSWLLRLRQTCCHPRVGSGNKKALGNGILQTVSHVLDAMCDQALTQLLNDERSLFVEELEKARVHEFNKQPDIGLTVLQSRVSEVEVRTGEIRDMAVAAATRYAMKKKEVISEWKRIGEVDNKRKLEESDDGAANVKKVKVEKEEKEEEVAKEEVSEDFKMEGTENNSIFGAPTAFLGSDSESESTGKMSKPLQKYLNNSEELQTEKERKQAFLHRYRSWMDLMHRYYFFIATFHFQVGEAKKVAEEKKEKEDGKDDEEKEDEEKEEIEVKKEEDEGTKSDDLETHYYTLAEQIRTQLLQRPIERVDQDVGRLERAKELEMVQIPVDTLTRDLVQASPFLEARVSGLLEIINQQSEYLEEWMTRVRELLVARDEKDVKETDEKKNKGDVEKVEGENTDPYASGLDNQQYASDYLDAISYLLQLRDEALNAKTTASAADKIQVNLWYHNDYEEELTDLQVALKEALDACHVSPTLGALKPIVAALKTDSGAVSLSIYNPKWPPKLLSKLNPIVKTVTSTTKACRDLLSVVRSCFNSKVVYYKQLQQLSDNVSSLEELIEPGYVTLERLNAKINHLVPLIKRTKGRITYLQSLKGDDDTTGVSNMTGIHKMCVICQDDYIIVGSITVCGHYFCRNCLEEWWQTHNTCPMCKTVLSRDDVFSFTQQDKEDKSRAGSFAARINQDDAIGAMYAPVSEDTQQLMSKQSIKSAYGTKIDHVIKYIKMLTHRAPGTQIVIFSQWAEILTLLASALTENKIAYAEPKTLMSFLQSEEVTCFLLNAKFQSTGLTLVSATHVILCEPILNAALEAQAISRIHRMGQTQTTHVTIFTMADTVEEEVLRLAINKRLKSMDGDETFEENESRHVTSGVGALATDKSGEVVNRQDMWDALFPSDG</sequence>
<dbReference type="Pfam" id="PF26021">
    <property type="entry name" value="Ferritin_C144_05"/>
    <property type="match status" value="1"/>
</dbReference>
<feature type="compositionally biased region" description="Basic and acidic residues" evidence="8">
    <location>
        <begin position="1240"/>
        <end position="1259"/>
    </location>
</feature>
<keyword evidence="3 7" id="KW-0863">Zinc-finger</keyword>
<evidence type="ECO:0000256" key="2">
    <source>
        <dbReference type="ARBA" id="ARBA00022741"/>
    </source>
</evidence>
<dbReference type="InterPro" id="IPR027417">
    <property type="entry name" value="P-loop_NTPase"/>
</dbReference>
<dbReference type="GO" id="GO:0005634">
    <property type="term" value="C:nucleus"/>
    <property type="evidence" value="ECO:0007669"/>
    <property type="project" value="TreeGrafter"/>
</dbReference>
<organism evidence="10 11">
    <name type="scientific">Yarrowia lipolytica</name>
    <name type="common">Candida lipolytica</name>
    <dbReference type="NCBI Taxonomy" id="4952"/>
    <lineage>
        <taxon>Eukaryota</taxon>
        <taxon>Fungi</taxon>
        <taxon>Dikarya</taxon>
        <taxon>Ascomycota</taxon>
        <taxon>Saccharomycotina</taxon>
        <taxon>Dipodascomycetes</taxon>
        <taxon>Dipodascales</taxon>
        <taxon>Dipodascales incertae sedis</taxon>
        <taxon>Yarrowia</taxon>
    </lineage>
</organism>
<feature type="compositionally biased region" description="Basic and acidic residues" evidence="8">
    <location>
        <begin position="1110"/>
        <end position="1119"/>
    </location>
</feature>
<dbReference type="PROSITE" id="PS50089">
    <property type="entry name" value="ZF_RING_2"/>
    <property type="match status" value="1"/>
</dbReference>
<dbReference type="VEuPathDB" id="FungiDB:YALI0_C07150g"/>
<keyword evidence="4" id="KW-0378">Hydrolase</keyword>
<dbReference type="InterPro" id="IPR014001">
    <property type="entry name" value="Helicase_ATP-bd"/>
</dbReference>
<accession>A0A1D8NA29</accession>
<dbReference type="GO" id="GO:0006974">
    <property type="term" value="P:DNA damage response"/>
    <property type="evidence" value="ECO:0007669"/>
    <property type="project" value="TreeGrafter"/>
</dbReference>
<feature type="region of interest" description="Disordered" evidence="8">
    <location>
        <begin position="1240"/>
        <end position="1269"/>
    </location>
</feature>
<gene>
    <name evidence="10" type="ORF">YALI1_C09489g</name>
</gene>
<evidence type="ECO:0000256" key="1">
    <source>
        <dbReference type="ARBA" id="ARBA00022723"/>
    </source>
</evidence>
<dbReference type="InterPro" id="IPR059033">
    <property type="entry name" value="C144_05_dom"/>
</dbReference>
<evidence type="ECO:0000256" key="6">
    <source>
        <dbReference type="ARBA" id="ARBA00022840"/>
    </source>
</evidence>
<dbReference type="EMBL" id="CP017555">
    <property type="protein sequence ID" value="AOW02463.1"/>
    <property type="molecule type" value="Genomic_DNA"/>
</dbReference>
<feature type="compositionally biased region" description="Low complexity" evidence="8">
    <location>
        <begin position="833"/>
        <end position="859"/>
    </location>
</feature>
<dbReference type="Pfam" id="PF00271">
    <property type="entry name" value="Helicase_C"/>
    <property type="match status" value="1"/>
</dbReference>
<dbReference type="Gene3D" id="3.40.50.10810">
    <property type="entry name" value="Tandem AAA-ATPase domain"/>
    <property type="match status" value="1"/>
</dbReference>
<dbReference type="SUPFAM" id="SSF57850">
    <property type="entry name" value="RING/U-box"/>
    <property type="match status" value="1"/>
</dbReference>
<dbReference type="GO" id="GO:0000209">
    <property type="term" value="P:protein polyubiquitination"/>
    <property type="evidence" value="ECO:0007669"/>
    <property type="project" value="TreeGrafter"/>
</dbReference>
<feature type="region of interest" description="Disordered" evidence="8">
    <location>
        <begin position="1035"/>
        <end position="1057"/>
    </location>
</feature>
<feature type="region of interest" description="Disordered" evidence="8">
    <location>
        <begin position="1110"/>
        <end position="1148"/>
    </location>
</feature>
<evidence type="ECO:0000256" key="8">
    <source>
        <dbReference type="SAM" id="MobiDB-lite"/>
    </source>
</evidence>
<dbReference type="eggNOG" id="KOG0298">
    <property type="taxonomic scope" value="Eukaryota"/>
</dbReference>
<dbReference type="CDD" id="cd18793">
    <property type="entry name" value="SF2_C_SNF"/>
    <property type="match status" value="1"/>
</dbReference>
<keyword evidence="5" id="KW-0862">Zinc</keyword>
<dbReference type="Gene3D" id="3.30.40.10">
    <property type="entry name" value="Zinc/RING finger domain, C3HC4 (zinc finger)"/>
    <property type="match status" value="1"/>
</dbReference>
<dbReference type="GeneID" id="2910044"/>
<dbReference type="InterPro" id="IPR000330">
    <property type="entry name" value="SNF2_N"/>
</dbReference>
<dbReference type="InterPro" id="IPR052583">
    <property type="entry name" value="ATP-helicase/E3_Ub-Ligase"/>
</dbReference>
<dbReference type="KEGG" id="yli:2910044"/>
<keyword evidence="2" id="KW-0547">Nucleotide-binding</keyword>
<dbReference type="InterPro" id="IPR013083">
    <property type="entry name" value="Znf_RING/FYVE/PHD"/>
</dbReference>
<evidence type="ECO:0000313" key="10">
    <source>
        <dbReference type="EMBL" id="AOW02463.1"/>
    </source>
</evidence>
<feature type="domain" description="RING-type" evidence="9">
    <location>
        <begin position="1475"/>
        <end position="1514"/>
    </location>
</feature>
<dbReference type="Pfam" id="PF13639">
    <property type="entry name" value="zf-RING_2"/>
    <property type="match status" value="1"/>
</dbReference>
<dbReference type="InterPro" id="IPR049730">
    <property type="entry name" value="SNF2/RAD54-like_C"/>
</dbReference>
<dbReference type="PROSITE" id="PS00518">
    <property type="entry name" value="ZF_RING_1"/>
    <property type="match status" value="1"/>
</dbReference>
<dbReference type="Proteomes" id="UP000182444">
    <property type="component" value="Chromosome 1C"/>
</dbReference>
<feature type="compositionally biased region" description="Acidic residues" evidence="8">
    <location>
        <begin position="1120"/>
        <end position="1132"/>
    </location>
</feature>
<dbReference type="InterPro" id="IPR001650">
    <property type="entry name" value="Helicase_C-like"/>
</dbReference>
<evidence type="ECO:0000256" key="7">
    <source>
        <dbReference type="PROSITE-ProRule" id="PRU00175"/>
    </source>
</evidence>
<feature type="region of interest" description="Disordered" evidence="8">
    <location>
        <begin position="790"/>
        <end position="859"/>
    </location>
</feature>
<dbReference type="InterPro" id="IPR001841">
    <property type="entry name" value="Znf_RING"/>
</dbReference>
<evidence type="ECO:0000256" key="5">
    <source>
        <dbReference type="ARBA" id="ARBA00022833"/>
    </source>
</evidence>
<dbReference type="GO" id="GO:0061630">
    <property type="term" value="F:ubiquitin protein ligase activity"/>
    <property type="evidence" value="ECO:0007669"/>
    <property type="project" value="TreeGrafter"/>
</dbReference>
<proteinExistence type="predicted"/>
<dbReference type="GO" id="GO:0008270">
    <property type="term" value="F:zinc ion binding"/>
    <property type="evidence" value="ECO:0007669"/>
    <property type="project" value="UniProtKB-KW"/>
</dbReference>
<dbReference type="RefSeq" id="XP_501545.3">
    <property type="nucleotide sequence ID" value="XM_501545.3"/>
</dbReference>
<evidence type="ECO:0000313" key="11">
    <source>
        <dbReference type="Proteomes" id="UP000182444"/>
    </source>
</evidence>
<dbReference type="SMART" id="SM00184">
    <property type="entry name" value="RING"/>
    <property type="match status" value="1"/>
</dbReference>
<dbReference type="SUPFAM" id="SSF52540">
    <property type="entry name" value="P-loop containing nucleoside triphosphate hydrolases"/>
    <property type="match status" value="2"/>
</dbReference>
<reference evidence="10 11" key="1">
    <citation type="journal article" date="2016" name="PLoS ONE">
        <title>Sequence Assembly of Yarrowia lipolytica Strain W29/CLIB89 Shows Transposable Element Diversity.</title>
        <authorList>
            <person name="Magnan C."/>
            <person name="Yu J."/>
            <person name="Chang I."/>
            <person name="Jahn E."/>
            <person name="Kanomata Y."/>
            <person name="Wu J."/>
            <person name="Zeller M."/>
            <person name="Oakes M."/>
            <person name="Baldi P."/>
            <person name="Sandmeyer S."/>
        </authorList>
    </citation>
    <scope>NUCLEOTIDE SEQUENCE [LARGE SCALE GENOMIC DNA]</scope>
    <source>
        <strain evidence="11">CLIB89(W29)</strain>
    </source>
</reference>
<dbReference type="VEuPathDB" id="FungiDB:YALI1_C09489g"/>
<protein>
    <recommendedName>
        <fullName evidence="9">RING-type domain-containing protein</fullName>
    </recommendedName>
</protein>
<dbReference type="PANTHER" id="PTHR45865:SF1">
    <property type="entry name" value="E3 UBIQUITIN-PROTEIN LIGASE SHPRH"/>
    <property type="match status" value="1"/>
</dbReference>
<dbReference type="Gene3D" id="3.40.50.300">
    <property type="entry name" value="P-loop containing nucleotide triphosphate hydrolases"/>
    <property type="match status" value="1"/>
</dbReference>
<evidence type="ECO:0000256" key="4">
    <source>
        <dbReference type="ARBA" id="ARBA00022801"/>
    </source>
</evidence>
<dbReference type="Pfam" id="PF00176">
    <property type="entry name" value="SNF2-rel_dom"/>
    <property type="match status" value="1"/>
</dbReference>
<feature type="compositionally biased region" description="Polar residues" evidence="8">
    <location>
        <begin position="810"/>
        <end position="823"/>
    </location>
</feature>